<keyword evidence="12" id="KW-0408">Iron</keyword>
<dbReference type="FunFam" id="1.10.1130.10:FF:000001">
    <property type="entry name" value="Periplasmic nitrate reductase, electron transfer subunit"/>
    <property type="match status" value="1"/>
</dbReference>
<evidence type="ECO:0000256" key="8">
    <source>
        <dbReference type="ARBA" id="ARBA00022723"/>
    </source>
</evidence>
<dbReference type="GO" id="GO:0009061">
    <property type="term" value="P:anaerobic respiration"/>
    <property type="evidence" value="ECO:0007669"/>
    <property type="project" value="InterPro"/>
</dbReference>
<dbReference type="Pfam" id="PF03892">
    <property type="entry name" value="NapB"/>
    <property type="match status" value="1"/>
</dbReference>
<name>A0A7W9ZGJ1_NOVIT</name>
<evidence type="ECO:0000313" key="15">
    <source>
        <dbReference type="EMBL" id="MBB6210658.1"/>
    </source>
</evidence>
<dbReference type="AlphaFoldDB" id="A0A7W9ZGJ1"/>
<evidence type="ECO:0000256" key="1">
    <source>
        <dbReference type="ARBA" id="ARBA00002599"/>
    </source>
</evidence>
<keyword evidence="16" id="KW-1185">Reference proteome</keyword>
<keyword evidence="10" id="KW-0574">Periplasm</keyword>
<evidence type="ECO:0000256" key="11">
    <source>
        <dbReference type="ARBA" id="ARBA00022982"/>
    </source>
</evidence>
<evidence type="ECO:0000256" key="14">
    <source>
        <dbReference type="SAM" id="MobiDB-lite"/>
    </source>
</evidence>
<comment type="subunit">
    <text evidence="4">Component of the periplasmic nitrate reductase NapAB complex composed of NapA and NapB.</text>
</comment>
<dbReference type="GO" id="GO:0046872">
    <property type="term" value="F:metal ion binding"/>
    <property type="evidence" value="ECO:0007669"/>
    <property type="project" value="UniProtKB-KW"/>
</dbReference>
<keyword evidence="9" id="KW-0732">Signal</keyword>
<comment type="subcellular location">
    <subcellularLocation>
        <location evidence="2">Periplasm</location>
    </subcellularLocation>
</comment>
<dbReference type="GO" id="GO:0042597">
    <property type="term" value="C:periplasmic space"/>
    <property type="evidence" value="ECO:0007669"/>
    <property type="project" value="UniProtKB-SubCell"/>
</dbReference>
<dbReference type="Gene3D" id="1.10.1130.10">
    <property type="entry name" value="Flavocytochrome C3, Chain A"/>
    <property type="match status" value="1"/>
</dbReference>
<reference evidence="15 16" key="1">
    <citation type="submission" date="2020-08" db="EMBL/GenBank/DDBJ databases">
        <title>Genomic Encyclopedia of Type Strains, Phase IV (KMG-IV): sequencing the most valuable type-strain genomes for metagenomic binning, comparative biology and taxonomic classification.</title>
        <authorList>
            <person name="Goeker M."/>
        </authorList>
    </citation>
    <scope>NUCLEOTIDE SEQUENCE [LARGE SCALE GENOMIC DNA]</scope>
    <source>
        <strain evidence="15 16">DSM 11590</strain>
    </source>
</reference>
<proteinExistence type="inferred from homology"/>
<dbReference type="RefSeq" id="WP_184263490.1">
    <property type="nucleotide sequence ID" value="NZ_JACIIX010000007.1"/>
</dbReference>
<evidence type="ECO:0000256" key="4">
    <source>
        <dbReference type="ARBA" id="ARBA00011752"/>
    </source>
</evidence>
<dbReference type="InterPro" id="IPR005591">
    <property type="entry name" value="NapB"/>
</dbReference>
<feature type="region of interest" description="Disordered" evidence="14">
    <location>
        <begin position="71"/>
        <end position="95"/>
    </location>
</feature>
<evidence type="ECO:0000256" key="7">
    <source>
        <dbReference type="ARBA" id="ARBA00022617"/>
    </source>
</evidence>
<evidence type="ECO:0000256" key="13">
    <source>
        <dbReference type="ARBA" id="ARBA00031832"/>
    </source>
</evidence>
<comment type="function">
    <text evidence="1">Electron transfer subunit of the periplasmic nitrate reductase complex NapAB. Receives electrons from the membrane-anchored tetraheme c-type NapC protein and transfers these to NapA subunit, thus allowing electron flow between membrane and periplasm. Essential for periplasmic nitrate reduction with nitrate as the terminal electron acceptor.</text>
</comment>
<dbReference type="EMBL" id="JACIIX010000007">
    <property type="protein sequence ID" value="MBB6210658.1"/>
    <property type="molecule type" value="Genomic_DNA"/>
</dbReference>
<keyword evidence="6" id="KW-0813">Transport</keyword>
<dbReference type="SUPFAM" id="SSF48695">
    <property type="entry name" value="Multiheme cytochromes"/>
    <property type="match status" value="1"/>
</dbReference>
<keyword evidence="7" id="KW-0349">Heme</keyword>
<sequence>MKQILRTTIVRAALLSAALLVTGLTALTLVPESRAGSTTPAAAEAVSSRDVAATGRPAFTGAEGLTVQEAAPIPKDVTDDRRRQRNYPEQPPVIPHSVAGYQLDLNANKCLTCHSREFTGDSQAPMVSVTHFQDRDGQVLGAVSPRRYFCMQCHVPQTDAQPRVQNTFKDMDSVVRQGQGQGQAPGTPAAGGGNN</sequence>
<dbReference type="Proteomes" id="UP000544872">
    <property type="component" value="Unassembled WGS sequence"/>
</dbReference>
<evidence type="ECO:0000256" key="10">
    <source>
        <dbReference type="ARBA" id="ARBA00022764"/>
    </source>
</evidence>
<comment type="caution">
    <text evidence="15">The sequence shown here is derived from an EMBL/GenBank/DDBJ whole genome shotgun (WGS) entry which is preliminary data.</text>
</comment>
<dbReference type="PANTHER" id="PTHR38604">
    <property type="entry name" value="PERIPLASMIC NITRATE REDUCTASE, ELECTRON TRANSFER SUBUNIT"/>
    <property type="match status" value="1"/>
</dbReference>
<dbReference type="PANTHER" id="PTHR38604:SF1">
    <property type="entry name" value="PERIPLASMIC NITRATE REDUCTASE, ELECTRON TRANSFER SUBUNIT"/>
    <property type="match status" value="1"/>
</dbReference>
<evidence type="ECO:0000256" key="12">
    <source>
        <dbReference type="ARBA" id="ARBA00023004"/>
    </source>
</evidence>
<evidence type="ECO:0000313" key="16">
    <source>
        <dbReference type="Proteomes" id="UP000544872"/>
    </source>
</evidence>
<evidence type="ECO:0000256" key="6">
    <source>
        <dbReference type="ARBA" id="ARBA00022448"/>
    </source>
</evidence>
<evidence type="ECO:0000256" key="3">
    <source>
        <dbReference type="ARBA" id="ARBA00007368"/>
    </source>
</evidence>
<protein>
    <recommendedName>
        <fullName evidence="5">Periplasmic nitrate reductase, electron transfer subunit</fullName>
    </recommendedName>
    <alternativeName>
        <fullName evidence="13">Diheme cytochrome c NapB</fullName>
    </alternativeName>
</protein>
<keyword evidence="11" id="KW-0249">Electron transport</keyword>
<evidence type="ECO:0000256" key="5">
    <source>
        <dbReference type="ARBA" id="ARBA00013773"/>
    </source>
</evidence>
<feature type="compositionally biased region" description="Gly residues" evidence="14">
    <location>
        <begin position="179"/>
        <end position="195"/>
    </location>
</feature>
<organism evidence="15 16">
    <name type="scientific">Novispirillum itersonii</name>
    <name type="common">Aquaspirillum itersonii</name>
    <dbReference type="NCBI Taxonomy" id="189"/>
    <lineage>
        <taxon>Bacteria</taxon>
        <taxon>Pseudomonadati</taxon>
        <taxon>Pseudomonadota</taxon>
        <taxon>Alphaproteobacteria</taxon>
        <taxon>Rhodospirillales</taxon>
        <taxon>Novispirillaceae</taxon>
        <taxon>Novispirillum</taxon>
    </lineage>
</organism>
<comment type="similarity">
    <text evidence="3">Belongs to the NapB family.</text>
</comment>
<gene>
    <name evidence="15" type="ORF">FHS48_002083</name>
</gene>
<accession>A0A7W9ZGJ1</accession>
<evidence type="ECO:0000256" key="2">
    <source>
        <dbReference type="ARBA" id="ARBA00004418"/>
    </source>
</evidence>
<keyword evidence="8" id="KW-0479">Metal-binding</keyword>
<dbReference type="InterPro" id="IPR036280">
    <property type="entry name" value="Multihaem_cyt_sf"/>
</dbReference>
<evidence type="ECO:0000256" key="9">
    <source>
        <dbReference type="ARBA" id="ARBA00022729"/>
    </source>
</evidence>
<feature type="region of interest" description="Disordered" evidence="14">
    <location>
        <begin position="175"/>
        <end position="195"/>
    </location>
</feature>